<feature type="binding site" evidence="5">
    <location>
        <begin position="86"/>
        <end position="89"/>
    </location>
    <ligand>
        <name>AMP</name>
        <dbReference type="ChEBI" id="CHEBI:456215"/>
    </ligand>
</feature>
<dbReference type="InterPro" id="IPR027417">
    <property type="entry name" value="P-loop_NTPase"/>
</dbReference>
<keyword evidence="5" id="KW-0963">Cytoplasm</keyword>
<dbReference type="InterPro" id="IPR007862">
    <property type="entry name" value="Adenylate_kinase_lid-dom"/>
</dbReference>
<evidence type="ECO:0000256" key="6">
    <source>
        <dbReference type="RuleBase" id="RU003330"/>
    </source>
</evidence>
<proteinExistence type="inferred from homology"/>
<keyword evidence="4 5" id="KW-0418">Kinase</keyword>
<dbReference type="EMBL" id="PFPO01000021">
    <property type="protein sequence ID" value="PIZ99584.1"/>
    <property type="molecule type" value="Genomic_DNA"/>
</dbReference>
<feature type="domain" description="Adenylate kinase active site lid" evidence="8">
    <location>
        <begin position="123"/>
        <end position="158"/>
    </location>
</feature>
<comment type="similarity">
    <text evidence="5 6">Belongs to the adenylate kinase family.</text>
</comment>
<dbReference type="SUPFAM" id="SSF52540">
    <property type="entry name" value="P-loop containing nucleoside triphosphate hydrolases"/>
    <property type="match status" value="1"/>
</dbReference>
<reference evidence="10" key="1">
    <citation type="submission" date="2017-09" db="EMBL/GenBank/DDBJ databases">
        <title>Depth-based differentiation of microbial function through sediment-hosted aquifers and enrichment of novel symbionts in the deep terrestrial subsurface.</title>
        <authorList>
            <person name="Probst A.J."/>
            <person name="Ladd B."/>
            <person name="Jarett J.K."/>
            <person name="Geller-Mcgrath D.E."/>
            <person name="Sieber C.M.K."/>
            <person name="Emerson J.B."/>
            <person name="Anantharaman K."/>
            <person name="Thomas B.C."/>
            <person name="Malmstrom R."/>
            <person name="Stieglmeier M."/>
            <person name="Klingl A."/>
            <person name="Woyke T."/>
            <person name="Ryan C.M."/>
            <person name="Banfield J.F."/>
        </authorList>
    </citation>
    <scope>NUCLEOTIDE SEQUENCE [LARGE SCALE GENOMIC DNA]</scope>
</reference>
<dbReference type="PRINTS" id="PR00094">
    <property type="entry name" value="ADENYLTKNASE"/>
</dbReference>
<feature type="binding site" evidence="5">
    <location>
        <position position="129"/>
    </location>
    <ligand>
        <name>Zn(2+)</name>
        <dbReference type="ChEBI" id="CHEBI:29105"/>
        <note>structural</note>
    </ligand>
</feature>
<dbReference type="GO" id="GO:0005737">
    <property type="term" value="C:cytoplasm"/>
    <property type="evidence" value="ECO:0007669"/>
    <property type="project" value="UniProtKB-SubCell"/>
</dbReference>
<sequence>MKKIVIFGAPGSGKGTMAEFIRDAWQIPWISTGEIFRHEMLAKSELGVKISESMYRGQLVADEVVNQIVRQRLAQDDAQKGFILDGYPRDLAQAQYLTTVINLDIALFIKCSDAIVAGRMAARRTCPNCGEIFNIIVKPPQQENICDHCQTPLVMRPDAQPAAIAERLAIFHKNNDQLIDYYQNGGKLIVVDGDPAINEVWQNIKQVLHIINN</sequence>
<dbReference type="GO" id="GO:0008270">
    <property type="term" value="F:zinc ion binding"/>
    <property type="evidence" value="ECO:0007669"/>
    <property type="project" value="UniProtKB-UniRule"/>
</dbReference>
<gene>
    <name evidence="5" type="primary">adk</name>
    <name evidence="9" type="ORF">COX77_01190</name>
</gene>
<keyword evidence="1 5" id="KW-0808">Transferase</keyword>
<evidence type="ECO:0000313" key="9">
    <source>
        <dbReference type="EMBL" id="PIZ99584.1"/>
    </source>
</evidence>
<dbReference type="GO" id="GO:0005524">
    <property type="term" value="F:ATP binding"/>
    <property type="evidence" value="ECO:0007669"/>
    <property type="project" value="UniProtKB-UniRule"/>
</dbReference>
<feature type="binding site" evidence="5">
    <location>
        <position position="126"/>
    </location>
    <ligand>
        <name>Zn(2+)</name>
        <dbReference type="ChEBI" id="CHEBI:29105"/>
        <note>structural</note>
    </ligand>
</feature>
<keyword evidence="2 5" id="KW-0545">Nucleotide biosynthesis</keyword>
<feature type="binding site" evidence="5">
    <location>
        <position position="167"/>
    </location>
    <ligand>
        <name>AMP</name>
        <dbReference type="ChEBI" id="CHEBI:456215"/>
    </ligand>
</feature>
<feature type="binding site" evidence="5">
    <location>
        <position position="156"/>
    </location>
    <ligand>
        <name>AMP</name>
        <dbReference type="ChEBI" id="CHEBI:456215"/>
    </ligand>
</feature>
<dbReference type="Pfam" id="PF05191">
    <property type="entry name" value="ADK_lid"/>
    <property type="match status" value="1"/>
</dbReference>
<dbReference type="HAMAP" id="MF_00235">
    <property type="entry name" value="Adenylate_kinase_Adk"/>
    <property type="match status" value="1"/>
</dbReference>
<dbReference type="NCBIfam" id="TIGR01351">
    <property type="entry name" value="adk"/>
    <property type="match status" value="1"/>
</dbReference>
<feature type="region of interest" description="NMP" evidence="5">
    <location>
        <begin position="31"/>
        <end position="60"/>
    </location>
</feature>
<protein>
    <recommendedName>
        <fullName evidence="5 7">Adenylate kinase</fullName>
        <shortName evidence="5">AK</shortName>
        <ecNumber evidence="5 7">2.7.4.3</ecNumber>
    </recommendedName>
    <alternativeName>
        <fullName evidence="5">ATP-AMP transphosphorylase</fullName>
    </alternativeName>
    <alternativeName>
        <fullName evidence="5">ATP:AMP phosphotransferase</fullName>
    </alternativeName>
    <alternativeName>
        <fullName evidence="5">Adenylate monophosphate kinase</fullName>
    </alternativeName>
</protein>
<evidence type="ECO:0000256" key="2">
    <source>
        <dbReference type="ARBA" id="ARBA00022727"/>
    </source>
</evidence>
<evidence type="ECO:0000259" key="8">
    <source>
        <dbReference type="Pfam" id="PF05191"/>
    </source>
</evidence>
<dbReference type="InterPro" id="IPR006259">
    <property type="entry name" value="Adenyl_kin_sub"/>
</dbReference>
<comment type="subunit">
    <text evidence="5 7">Monomer.</text>
</comment>
<evidence type="ECO:0000256" key="5">
    <source>
        <dbReference type="HAMAP-Rule" id="MF_00235"/>
    </source>
</evidence>
<dbReference type="UniPathway" id="UPA00588">
    <property type="reaction ID" value="UER00649"/>
</dbReference>
<keyword evidence="5 7" id="KW-0067">ATP-binding</keyword>
<dbReference type="Pfam" id="PF00406">
    <property type="entry name" value="ADK"/>
    <property type="match status" value="1"/>
</dbReference>
<dbReference type="GO" id="GO:0004017">
    <property type="term" value="F:AMP kinase activity"/>
    <property type="evidence" value="ECO:0007669"/>
    <property type="project" value="UniProtKB-UniRule"/>
</dbReference>
<dbReference type="EC" id="2.7.4.3" evidence="5 7"/>
<comment type="domain">
    <text evidence="5">Consists of three domains, a large central CORE domain and two small peripheral domains, NMPbind and LID, which undergo movements during catalysis. The LID domain closes over the site of phosphoryl transfer upon ATP binding. Assembling and dissambling the active center during each catalytic cycle provides an effective means to prevent ATP hydrolysis. Some bacteria have evolved a zinc-coordinating structure that stabilizes the LID domain.</text>
</comment>
<feature type="region of interest" description="LID" evidence="5">
    <location>
        <begin position="122"/>
        <end position="159"/>
    </location>
</feature>
<evidence type="ECO:0000313" key="10">
    <source>
        <dbReference type="Proteomes" id="UP000230405"/>
    </source>
</evidence>
<feature type="binding site" evidence="5">
    <location>
        <begin position="11"/>
        <end position="16"/>
    </location>
    <ligand>
        <name>ATP</name>
        <dbReference type="ChEBI" id="CHEBI:30616"/>
    </ligand>
</feature>
<dbReference type="PANTHER" id="PTHR23359">
    <property type="entry name" value="NUCLEOTIDE KINASE"/>
    <property type="match status" value="1"/>
</dbReference>
<evidence type="ECO:0000256" key="1">
    <source>
        <dbReference type="ARBA" id="ARBA00022679"/>
    </source>
</evidence>
<dbReference type="PROSITE" id="PS00113">
    <property type="entry name" value="ADENYLATE_KINASE"/>
    <property type="match status" value="1"/>
</dbReference>
<keyword evidence="5" id="KW-0862">Zinc</keyword>
<comment type="catalytic activity">
    <reaction evidence="5 7">
        <text>AMP + ATP = 2 ADP</text>
        <dbReference type="Rhea" id="RHEA:12973"/>
        <dbReference type="ChEBI" id="CHEBI:30616"/>
        <dbReference type="ChEBI" id="CHEBI:456215"/>
        <dbReference type="ChEBI" id="CHEBI:456216"/>
        <dbReference type="EC" id="2.7.4.3"/>
    </reaction>
</comment>
<evidence type="ECO:0000256" key="7">
    <source>
        <dbReference type="RuleBase" id="RU003331"/>
    </source>
</evidence>
<feature type="binding site" evidence="5">
    <location>
        <position position="93"/>
    </location>
    <ligand>
        <name>AMP</name>
        <dbReference type="ChEBI" id="CHEBI:456215"/>
    </ligand>
</feature>
<dbReference type="Gene3D" id="3.40.50.300">
    <property type="entry name" value="P-loop containing nucleotide triphosphate hydrolases"/>
    <property type="match status" value="1"/>
</dbReference>
<comment type="caution">
    <text evidence="9">The sequence shown here is derived from an EMBL/GenBank/DDBJ whole genome shotgun (WGS) entry which is preliminary data.</text>
</comment>
<comment type="subcellular location">
    <subcellularLocation>
        <location evidence="5 7">Cytoplasm</location>
    </subcellularLocation>
</comment>
<dbReference type="GO" id="GO:0044209">
    <property type="term" value="P:AMP salvage"/>
    <property type="evidence" value="ECO:0007669"/>
    <property type="project" value="UniProtKB-UniRule"/>
</dbReference>
<keyword evidence="5" id="KW-0479">Metal-binding</keyword>
<feature type="binding site" evidence="5">
    <location>
        <position position="37"/>
    </location>
    <ligand>
        <name>AMP</name>
        <dbReference type="ChEBI" id="CHEBI:456215"/>
    </ligand>
</feature>
<feature type="binding site" evidence="5">
    <location>
        <position position="149"/>
    </location>
    <ligand>
        <name>Zn(2+)</name>
        <dbReference type="ChEBI" id="CHEBI:29105"/>
        <note>structural</note>
    </ligand>
</feature>
<feature type="binding site" evidence="5">
    <location>
        <position position="146"/>
    </location>
    <ligand>
        <name>Zn(2+)</name>
        <dbReference type="ChEBI" id="CHEBI:29105"/>
        <note>structural</note>
    </ligand>
</feature>
<accession>A0A2M7VFY1</accession>
<name>A0A2M7VFY1_9BACT</name>
<comment type="pathway">
    <text evidence="5">Purine metabolism; AMP biosynthesis via salvage pathway; AMP from ADP: step 1/1.</text>
</comment>
<feature type="binding site" evidence="5">
    <location>
        <position position="32"/>
    </location>
    <ligand>
        <name>AMP</name>
        <dbReference type="ChEBI" id="CHEBI:456215"/>
    </ligand>
</feature>
<dbReference type="InterPro" id="IPR000850">
    <property type="entry name" value="Adenylat/UMP-CMP_kin"/>
</dbReference>
<comment type="function">
    <text evidence="5">Catalyzes the reversible transfer of the terminal phosphate group between ATP and AMP. Plays an important role in cellular energy homeostasis and in adenine nucleotide metabolism.</text>
</comment>
<feature type="binding site" evidence="5">
    <location>
        <position position="195"/>
    </location>
    <ligand>
        <name>ATP</name>
        <dbReference type="ChEBI" id="CHEBI:30616"/>
    </ligand>
</feature>
<organism evidence="9 10">
    <name type="scientific">Candidatus Komeilibacteria bacterium CG_4_10_14_0_2_um_filter_37_10</name>
    <dbReference type="NCBI Taxonomy" id="1974470"/>
    <lineage>
        <taxon>Bacteria</taxon>
        <taxon>Candidatus Komeiliibacteriota</taxon>
    </lineage>
</organism>
<evidence type="ECO:0000256" key="3">
    <source>
        <dbReference type="ARBA" id="ARBA00022741"/>
    </source>
</evidence>
<keyword evidence="3 5" id="KW-0547">Nucleotide-binding</keyword>
<dbReference type="InterPro" id="IPR033690">
    <property type="entry name" value="Adenylat_kinase_CS"/>
</dbReference>
<feature type="binding site" evidence="5">
    <location>
        <begin position="132"/>
        <end position="133"/>
    </location>
    <ligand>
        <name>ATP</name>
        <dbReference type="ChEBI" id="CHEBI:30616"/>
    </ligand>
</feature>
<evidence type="ECO:0000256" key="4">
    <source>
        <dbReference type="ARBA" id="ARBA00022777"/>
    </source>
</evidence>
<feature type="binding site" evidence="5">
    <location>
        <begin position="58"/>
        <end position="60"/>
    </location>
    <ligand>
        <name>AMP</name>
        <dbReference type="ChEBI" id="CHEBI:456215"/>
    </ligand>
</feature>
<dbReference type="Proteomes" id="UP000230405">
    <property type="component" value="Unassembled WGS sequence"/>
</dbReference>
<dbReference type="AlphaFoldDB" id="A0A2M7VFY1"/>
<dbReference type="CDD" id="cd01428">
    <property type="entry name" value="ADK"/>
    <property type="match status" value="1"/>
</dbReference>
<feature type="binding site" evidence="5">
    <location>
        <position position="123"/>
    </location>
    <ligand>
        <name>ATP</name>
        <dbReference type="ChEBI" id="CHEBI:30616"/>
    </ligand>
</feature>